<keyword evidence="12" id="KW-1185">Reference proteome</keyword>
<dbReference type="PANTHER" id="PTHR12411">
    <property type="entry name" value="CYSTEINE PROTEASE FAMILY C1-RELATED"/>
    <property type="match status" value="1"/>
</dbReference>
<dbReference type="RefSeq" id="XP_657446.1">
    <property type="nucleotide sequence ID" value="XM_652354.1"/>
</dbReference>
<dbReference type="Gene3D" id="3.90.70.10">
    <property type="entry name" value="Cysteine proteinases"/>
    <property type="match status" value="1"/>
</dbReference>
<keyword evidence="6" id="KW-1015">Disulfide bond</keyword>
<dbReference type="Pfam" id="PF00112">
    <property type="entry name" value="Peptidase_C1"/>
    <property type="match status" value="1"/>
</dbReference>
<evidence type="ECO:0000256" key="3">
    <source>
        <dbReference type="ARBA" id="ARBA00022729"/>
    </source>
</evidence>
<dbReference type="InterPro" id="IPR013128">
    <property type="entry name" value="Peptidase_C1A"/>
</dbReference>
<dbReference type="MEROPS" id="C01.155"/>
<dbReference type="AlphaFoldDB" id="A0A8U0WPH4"/>
<dbReference type="GeneID" id="3411739"/>
<dbReference type="GO" id="GO:0005615">
    <property type="term" value="C:extracellular space"/>
    <property type="evidence" value="ECO:0000318"/>
    <property type="project" value="GO_Central"/>
</dbReference>
<dbReference type="Proteomes" id="UP000001926">
    <property type="component" value="Partially assembled WGS sequence"/>
</dbReference>
<evidence type="ECO:0000256" key="8">
    <source>
        <dbReference type="SAM" id="SignalP"/>
    </source>
</evidence>
<dbReference type="HOGENOM" id="CLU_012184_1_2_1"/>
<evidence type="ECO:0000256" key="2">
    <source>
        <dbReference type="ARBA" id="ARBA00022670"/>
    </source>
</evidence>
<evidence type="ECO:0000256" key="7">
    <source>
        <dbReference type="ARBA" id="ARBA00055668"/>
    </source>
</evidence>
<dbReference type="KEGG" id="ehi:EHI_151400"/>
<dbReference type="CDD" id="cd02248">
    <property type="entry name" value="Peptidase_C1A"/>
    <property type="match status" value="1"/>
</dbReference>
<feature type="domain" description="Cathepsin propeptide inhibitor" evidence="10">
    <location>
        <begin position="16"/>
        <end position="71"/>
    </location>
</feature>
<evidence type="ECO:0000259" key="10">
    <source>
        <dbReference type="SMART" id="SM00848"/>
    </source>
</evidence>
<accession>A0A8U0WPH4</accession>
<name>A0A8U0WPH4_ENTH1</name>
<dbReference type="GO" id="GO:0051603">
    <property type="term" value="P:proteolysis involved in protein catabolic process"/>
    <property type="evidence" value="ECO:0000318"/>
    <property type="project" value="GO_Central"/>
</dbReference>
<dbReference type="GO" id="GO:0006955">
    <property type="term" value="P:immune response"/>
    <property type="evidence" value="ECO:0000318"/>
    <property type="project" value="GO_Central"/>
</dbReference>
<keyword evidence="4" id="KW-0378">Hydrolase</keyword>
<dbReference type="OMA" id="GKCDASK"/>
<dbReference type="OrthoDB" id="10259130at2759"/>
<dbReference type="InterPro" id="IPR039417">
    <property type="entry name" value="Peptidase_C1A_papain-like"/>
</dbReference>
<dbReference type="GO" id="GO:0004197">
    <property type="term" value="F:cysteine-type endopeptidase activity"/>
    <property type="evidence" value="ECO:0000318"/>
    <property type="project" value="GO_Central"/>
</dbReference>
<comment type="function">
    <text evidence="7">Cysteine protease which degrades matrix proteins such as collagen, laminin and fibronectin and thus is involved in the destruction of human tissue. Can abolish adhesion. May play an important role in pathogenicity.</text>
</comment>
<dbReference type="EMBL" id="DS571145">
    <property type="protein sequence ID" value="EAL52059.1"/>
    <property type="molecule type" value="Genomic_DNA"/>
</dbReference>
<dbReference type="InterPro" id="IPR038765">
    <property type="entry name" value="Papain-like_cys_pep_sf"/>
</dbReference>
<feature type="domain" description="Peptidase C1A papain C-terminal" evidence="9">
    <location>
        <begin position="98"/>
        <end position="312"/>
    </location>
</feature>
<dbReference type="InterPro" id="IPR013201">
    <property type="entry name" value="Prot_inhib_I29"/>
</dbReference>
<gene>
    <name evidence="11" type="ORF">EHI_151400</name>
</gene>
<dbReference type="SUPFAM" id="SSF54001">
    <property type="entry name" value="Cysteine proteinases"/>
    <property type="match status" value="1"/>
</dbReference>
<proteinExistence type="inferred from homology"/>
<organism evidence="11 12">
    <name type="scientific">Entamoeba histolytica (strain ATCC 30459 / HM-1:IMSS / ABRM)</name>
    <dbReference type="NCBI Taxonomy" id="294381"/>
    <lineage>
        <taxon>Eukaryota</taxon>
        <taxon>Amoebozoa</taxon>
        <taxon>Evosea</taxon>
        <taxon>Archamoebae</taxon>
        <taxon>Mastigamoebida</taxon>
        <taxon>Entamoebidae</taxon>
        <taxon>Entamoeba</taxon>
    </lineage>
</organism>
<evidence type="ECO:0000313" key="11">
    <source>
        <dbReference type="EMBL" id="EAL52059.1"/>
    </source>
</evidence>
<dbReference type="Pfam" id="PF08246">
    <property type="entry name" value="Inhibitor_I29"/>
    <property type="match status" value="1"/>
</dbReference>
<dbReference type="PROSITE" id="PS00639">
    <property type="entry name" value="THIOL_PROTEASE_HIS"/>
    <property type="match status" value="1"/>
</dbReference>
<protein>
    <submittedName>
        <fullName evidence="11">Cysteine proteinase, putative</fullName>
    </submittedName>
</protein>
<feature type="chain" id="PRO_5035884275" evidence="8">
    <location>
        <begin position="16"/>
        <end position="317"/>
    </location>
</feature>
<dbReference type="InterPro" id="IPR025660">
    <property type="entry name" value="Pept_his_AS"/>
</dbReference>
<evidence type="ECO:0000256" key="1">
    <source>
        <dbReference type="ARBA" id="ARBA00008455"/>
    </source>
</evidence>
<reference evidence="11" key="1">
    <citation type="journal article" date="2005" name="Nature">
        <title>The genome of the protist parasite Entamoeba histolytica.</title>
        <authorList>
            <person name="Loftus B."/>
            <person name="Anderson I."/>
            <person name="Davies R."/>
            <person name="Alsmark U.C."/>
            <person name="Samuelson J."/>
            <person name="Amedeo P."/>
            <person name="Roncaglia P."/>
            <person name="Berriman M."/>
            <person name="Hirt R.P."/>
            <person name="Mann B.J."/>
            <person name="Nozaki T."/>
            <person name="Suh B."/>
            <person name="Pop M."/>
            <person name="Duchene M."/>
            <person name="Ackers J."/>
            <person name="Tannich E."/>
            <person name="Leippe M."/>
            <person name="Hofer M."/>
            <person name="Bruchhaus I."/>
            <person name="Willhoeft U."/>
            <person name="Bhattacharya A."/>
            <person name="Chillingworth T."/>
            <person name="Churcher C."/>
            <person name="Hance Z."/>
            <person name="Harris B."/>
            <person name="Harris D."/>
            <person name="Jagels K."/>
            <person name="Moule S."/>
            <person name="Mungall K."/>
            <person name="Ormond D."/>
            <person name="Squares R."/>
            <person name="Whitehead S."/>
            <person name="Quail M.A."/>
            <person name="Rabbinowitsch E."/>
            <person name="Norbertczak H."/>
            <person name="Price C."/>
            <person name="Wang Z."/>
            <person name="Guillen N."/>
            <person name="Gilchrist C."/>
            <person name="Stroup S.E."/>
            <person name="Bhattacharya S."/>
            <person name="Lohia A."/>
            <person name="Foster P.G."/>
            <person name="Sicheritz-Ponten T."/>
            <person name="Weber C."/>
            <person name="Singh U."/>
            <person name="Mukherjee C."/>
            <person name="El-Sayed N.M."/>
            <person name="Petri W.A.Jr."/>
            <person name="Clark C.G."/>
            <person name="Embley T.M."/>
            <person name="Barrell B."/>
            <person name="Fraser C.M."/>
            <person name="Hall N."/>
        </authorList>
    </citation>
    <scope>NUCLEOTIDE SEQUENCE [LARGE SCALE GENOMIC DNA]</scope>
    <source>
        <strain evidence="11">HM-1:IMSS</strain>
    </source>
</reference>
<evidence type="ECO:0000256" key="4">
    <source>
        <dbReference type="ARBA" id="ARBA00022807"/>
    </source>
</evidence>
<evidence type="ECO:0000256" key="5">
    <source>
        <dbReference type="ARBA" id="ARBA00023145"/>
    </source>
</evidence>
<keyword evidence="2" id="KW-0645">Protease</keyword>
<keyword evidence="3 8" id="KW-0732">Signal</keyword>
<dbReference type="GO" id="GO:0005764">
    <property type="term" value="C:lysosome"/>
    <property type="evidence" value="ECO:0000318"/>
    <property type="project" value="GO_Central"/>
</dbReference>
<reference evidence="11" key="2">
    <citation type="submission" date="2007-03" db="EMBL/GenBank/DDBJ databases">
        <authorList>
            <person name="Lorenzi H."/>
            <person name="Amedeo P."/>
            <person name="Inman J."/>
            <person name="Schobel S."/>
            <person name="Caler E."/>
        </authorList>
    </citation>
    <scope>GENOME REANNOTATION</scope>
    <source>
        <strain evidence="11">HM-1:IMSS</strain>
    </source>
</reference>
<dbReference type="GO" id="GO:2001235">
    <property type="term" value="P:positive regulation of apoptotic signaling pathway"/>
    <property type="evidence" value="ECO:0000318"/>
    <property type="project" value="GO_Central"/>
</dbReference>
<dbReference type="GO" id="GO:0008656">
    <property type="term" value="F:cysteine-type endopeptidase activator activity involved in apoptotic process"/>
    <property type="evidence" value="ECO:0000318"/>
    <property type="project" value="GO_Central"/>
</dbReference>
<keyword evidence="5" id="KW-0865">Zymogen</keyword>
<dbReference type="InterPro" id="IPR000668">
    <property type="entry name" value="Peptidase_C1A_C"/>
</dbReference>
<evidence type="ECO:0000313" key="12">
    <source>
        <dbReference type="Proteomes" id="UP000001926"/>
    </source>
</evidence>
<dbReference type="PRINTS" id="PR00705">
    <property type="entry name" value="PAPAIN"/>
</dbReference>
<dbReference type="SMART" id="SM00645">
    <property type="entry name" value="Pept_C1"/>
    <property type="match status" value="1"/>
</dbReference>
<keyword evidence="4" id="KW-0788">Thiol protease</keyword>
<evidence type="ECO:0000259" key="9">
    <source>
        <dbReference type="SMART" id="SM00645"/>
    </source>
</evidence>
<comment type="similarity">
    <text evidence="1">Belongs to the peptidase C1 family.</text>
</comment>
<feature type="signal peptide" evidence="8">
    <location>
        <begin position="1"/>
        <end position="15"/>
    </location>
</feature>
<sequence length="317" mass="34776">MFAVILLGLCANAITFDQWQSKYKFKYSPVERLRRKAIFISNFNYVKEFNKNHGFELSVEGPHAALTSEEYQALLNKQIIGNENKGIEAVNLKSNKQVPASVDWRAEGKVTPVRDQGGCSSCYSFGAVAAIESRLLISGTTRYTAQTLDLSEQQIVDCAVLAKGCNGGTLQASYNYVKSNGLMEEKDNPYTGKDGKCLYDKTKIKVSIEGLRTADISDAALTAAIAEAPVGVCIDASQISFQLYKSGVYDEPKCKKIMNHCVAAVGYGSQDGQDYYIVKNSWGSFWGMDGYILMSRNKNNQCGICTGISFPVGVKEI</sequence>
<dbReference type="FunFam" id="3.90.70.10:FF:000039">
    <property type="entry name" value="Cysteine proteinase 2, putative"/>
    <property type="match status" value="1"/>
</dbReference>
<evidence type="ECO:0000256" key="6">
    <source>
        <dbReference type="ARBA" id="ARBA00023157"/>
    </source>
</evidence>
<dbReference type="SMART" id="SM00848">
    <property type="entry name" value="Inhibitor_I29"/>
    <property type="match status" value="1"/>
</dbReference>